<organism evidence="1 2">
    <name type="scientific">Dreissena polymorpha</name>
    <name type="common">Zebra mussel</name>
    <name type="synonym">Mytilus polymorpha</name>
    <dbReference type="NCBI Taxonomy" id="45954"/>
    <lineage>
        <taxon>Eukaryota</taxon>
        <taxon>Metazoa</taxon>
        <taxon>Spiralia</taxon>
        <taxon>Lophotrochozoa</taxon>
        <taxon>Mollusca</taxon>
        <taxon>Bivalvia</taxon>
        <taxon>Autobranchia</taxon>
        <taxon>Heteroconchia</taxon>
        <taxon>Euheterodonta</taxon>
        <taxon>Imparidentia</taxon>
        <taxon>Neoheterodontei</taxon>
        <taxon>Myida</taxon>
        <taxon>Dreissenoidea</taxon>
        <taxon>Dreissenidae</taxon>
        <taxon>Dreissena</taxon>
    </lineage>
</organism>
<accession>A0A9D3YXJ0</accession>
<gene>
    <name evidence="1" type="ORF">DPMN_066276</name>
</gene>
<reference evidence="1" key="2">
    <citation type="submission" date="2020-11" db="EMBL/GenBank/DDBJ databases">
        <authorList>
            <person name="McCartney M.A."/>
            <person name="Auch B."/>
            <person name="Kono T."/>
            <person name="Mallez S."/>
            <person name="Becker A."/>
            <person name="Gohl D.M."/>
            <person name="Silverstein K.A.T."/>
            <person name="Koren S."/>
            <person name="Bechman K.B."/>
            <person name="Herman A."/>
            <person name="Abrahante J.E."/>
            <person name="Garbe J."/>
        </authorList>
    </citation>
    <scope>NUCLEOTIDE SEQUENCE</scope>
    <source>
        <strain evidence="1">Duluth1</strain>
        <tissue evidence="1">Whole animal</tissue>
    </source>
</reference>
<name>A0A9D3YXJ0_DREPO</name>
<protein>
    <submittedName>
        <fullName evidence="1">Uncharacterized protein</fullName>
    </submittedName>
</protein>
<sequence>MDNRKKVFDNTLMLPWVKSHCKQLPESSMSMFPPLGTEKAHFYIDYKQGPGSLFTGDEKGRKLAAHIYFMANIRYGFSETDVRCMRGCYLEK</sequence>
<evidence type="ECO:0000313" key="1">
    <source>
        <dbReference type="EMBL" id="KAH3706885.1"/>
    </source>
</evidence>
<keyword evidence="2" id="KW-1185">Reference proteome</keyword>
<comment type="caution">
    <text evidence="1">The sequence shown here is derived from an EMBL/GenBank/DDBJ whole genome shotgun (WGS) entry which is preliminary data.</text>
</comment>
<dbReference type="Proteomes" id="UP000828390">
    <property type="component" value="Unassembled WGS sequence"/>
</dbReference>
<evidence type="ECO:0000313" key="2">
    <source>
        <dbReference type="Proteomes" id="UP000828390"/>
    </source>
</evidence>
<proteinExistence type="predicted"/>
<reference evidence="1" key="1">
    <citation type="journal article" date="2019" name="bioRxiv">
        <title>The Genome of the Zebra Mussel, Dreissena polymorpha: A Resource for Invasive Species Research.</title>
        <authorList>
            <person name="McCartney M.A."/>
            <person name="Auch B."/>
            <person name="Kono T."/>
            <person name="Mallez S."/>
            <person name="Zhang Y."/>
            <person name="Obille A."/>
            <person name="Becker A."/>
            <person name="Abrahante J.E."/>
            <person name="Garbe J."/>
            <person name="Badalamenti J.P."/>
            <person name="Herman A."/>
            <person name="Mangelson H."/>
            <person name="Liachko I."/>
            <person name="Sullivan S."/>
            <person name="Sone E.D."/>
            <person name="Koren S."/>
            <person name="Silverstein K.A.T."/>
            <person name="Beckman K.B."/>
            <person name="Gohl D.M."/>
        </authorList>
    </citation>
    <scope>NUCLEOTIDE SEQUENCE</scope>
    <source>
        <strain evidence="1">Duluth1</strain>
        <tissue evidence="1">Whole animal</tissue>
    </source>
</reference>
<dbReference type="EMBL" id="JAIWYP010000014">
    <property type="protein sequence ID" value="KAH3706885.1"/>
    <property type="molecule type" value="Genomic_DNA"/>
</dbReference>
<dbReference type="AlphaFoldDB" id="A0A9D3YXJ0"/>